<feature type="non-terminal residue" evidence="2">
    <location>
        <position position="1589"/>
    </location>
</feature>
<evidence type="ECO:0000313" key="3">
    <source>
        <dbReference type="Proteomes" id="UP000553632"/>
    </source>
</evidence>
<gene>
    <name evidence="2" type="ORF">FOZ63_016421</name>
</gene>
<proteinExistence type="predicted"/>
<evidence type="ECO:0000256" key="1">
    <source>
        <dbReference type="SAM" id="MobiDB-lite"/>
    </source>
</evidence>
<organism evidence="2 3">
    <name type="scientific">Perkinsus olseni</name>
    <name type="common">Perkinsus atlanticus</name>
    <dbReference type="NCBI Taxonomy" id="32597"/>
    <lineage>
        <taxon>Eukaryota</taxon>
        <taxon>Sar</taxon>
        <taxon>Alveolata</taxon>
        <taxon>Perkinsozoa</taxon>
        <taxon>Perkinsea</taxon>
        <taxon>Perkinsida</taxon>
        <taxon>Perkinsidae</taxon>
        <taxon>Perkinsus</taxon>
    </lineage>
</organism>
<comment type="caution">
    <text evidence="2">The sequence shown here is derived from an EMBL/GenBank/DDBJ whole genome shotgun (WGS) entry which is preliminary data.</text>
</comment>
<name>A0A7J6SE27_PEROL</name>
<reference evidence="2 3" key="1">
    <citation type="submission" date="2020-04" db="EMBL/GenBank/DDBJ databases">
        <title>Perkinsus olseni comparative genomics.</title>
        <authorList>
            <person name="Bogema D.R."/>
        </authorList>
    </citation>
    <scope>NUCLEOTIDE SEQUENCE [LARGE SCALE GENOMIC DNA]</scope>
    <source>
        <strain evidence="2 3">ATCC PRA-207</strain>
    </source>
</reference>
<dbReference type="Proteomes" id="UP000553632">
    <property type="component" value="Unassembled WGS sequence"/>
</dbReference>
<feature type="region of interest" description="Disordered" evidence="1">
    <location>
        <begin position="413"/>
        <end position="433"/>
    </location>
</feature>
<accession>A0A7J6SE27</accession>
<protein>
    <submittedName>
        <fullName evidence="2">Uncharacterized protein</fullName>
    </submittedName>
</protein>
<sequence>MTETVDDSGCGSVLAAAGQADRLWAELLCEIVRSCRTVARKWVDREEAAMFPTLSPESILHVTLKAFGRFHRDLELPGRLPEDGRHVDWTKVDCPWLEAVLEIAQTNLYGRGSSYISAELGKVIYVLVVCGFSFTDRHFPELLGECAYGASPDTEDARTREIASVSNAVFVTAAGNQGASYISRAMTKVFDDVAAFILRVRDIGDEQQRLWHYRAIASWTNMAKIVNQIVANDGCVEYVLEMLQEPSFAKYSAVIVHNISAVRSDFALSKEGFLESVVACYISSLGREGDVFGKVVASDEQLAVTLPRLLLATVRSSLLEGPPGDSSLVLSAERFARVLEVFARVPQRELPIILPCIVRLCSDGGPAARQELLRRPEVVDRLWKVAMAPGGAELVASAALQVSSLGVAYCPGNHRPQKAESQPREGSSAEAQQAGRRNLYLLKASRDSSKMREKEAEQSVKFIDPKFVEDAVWMMAAYCTVSVLWSEGSESLGMYCDEHQAMEVVRKVEGVCMWALGEGTQGAEASKAKSHRERLVLASMDLLSFVSANHFVVPDYLPVVNGLARIVALLLSTQSDQPKCHHLITVMCQRALLHQHVAICSDLIDRLDTLPDLAAEMVARCMAEPLEKPLPSMRCVTFIESFTERTLQKGTHTTPAGREQCLLVFAGLMRAMLVQPEVAKELIMRNSGAEAVRRMLSILNQFGSAAKTVLQCVHGLLRLVLVPHYTTFATRGPKLSLNELFIATLSNALPPLVDTTDKSDRAQRFMHTGIYMVYAACVKAGGDGDDDDVVTRLAADAFIRKKLHMTLGRLLRALSKGLASSERVEDTMMKVRILLSTLVLFGERYPEVLVLTRDDIVPALATGLKAPGVCSTFDVHFIGYVLMRFRTAKIYVSEALPVLIPLLHRALEQAKMSGFAAAGTSSSDGGTRATPEYAGGSVIPENGGMAFVRDCMEHNLRIGLLSIAKIASHSGVDASAGADEQGKQIASLVTKDIVGLMFRVLGTDLKALLSVLAVLCVGGGHRAQLKLVDLGVIDELERMVESLDSMADSDSQSLQLAVLWLECATALLSTRADLRRKLCAEKPSFVRWCMQVAGHLISHLKPNSRSISRVYGTLLPKIVGEIFKDLLSGECSLLSDGDRRCLFDTVLLPLVARSYSAALRNLCYEITGQVISPADIVHSNFAAIACRALQGTSHATAESAADCVTALLLGAGPGVESLVRYYFLRHGARLNLLESLLERCTDVDGSTNLKPSTSLALLKLFAVVTKDDSIECIQYLMHLRRLDALLGLVSSRNVTRQQVAKRWLVGFFQVSEIQLLVVEDAAARSTHEALLTLALHASATSRSLLRRTFFVYVTRTVDDMLDLRLGSGLADFLSPRVLDLLTDMCSAYRSRGAGDELTEVLIFKLLQWSVREKRDGLLENMLHSKALMKFLLKACSPSVTDAAAVPLSNKSLRLVVEMLRMVPAMSSKKLIGHHGLLAIALNAIDVWPPCVTTTLVHVLGEGVLGVGSALPEHSPRSLDESPSLGRLLVKLIARNPHRIHSRLACRALATKHPRKDSTTLRSIYLGLLLPFGRLLLTVWRAASAALTCL</sequence>
<keyword evidence="3" id="KW-1185">Reference proteome</keyword>
<evidence type="ECO:0000313" key="2">
    <source>
        <dbReference type="EMBL" id="KAF4731204.1"/>
    </source>
</evidence>
<dbReference type="EMBL" id="JABANO010018824">
    <property type="protein sequence ID" value="KAF4731204.1"/>
    <property type="molecule type" value="Genomic_DNA"/>
</dbReference>